<sequence>MNTIIRFILLTPLVVSLLSGCRSYDDLLPNPNVASEGKSVPASLLLPRVQFDLYNGGGVTDRRAGNVYEGPWEQVMRWNQFIVSNNLYYGGKNAYDWSSSASMYDVLKNVNQMDAQSAQALGTTTSAYAALAKFFRAYAFIWQTQRVGDTPAMQAGQGLTNLTPAYDSQKAIYARSLAMLDTANTMLGLLAGTNSSAAVIDGDIYYGNNISQWRKLINTYRLRVLISLSKRATDNSDLNIPGQFATILGNPTKYPIMTSNSDNLQFTFNSAYNTYPHTPADGNNNYQNVGATYLQLTTATQDPRTFIAATPAPAQLTAGKKVTDFSAYVGSNIGQAVGDLFTNSTAGRYSFVNYQRYYSSVVGPESYIIIGYPELCFNIAEAINRGWATGDAATYYNKGINASLSFYGLTDGQTLTIGDLTGKALGTVTVSLSQFLNNSAVVYKGNNADGLAQILNQKYVAFWQNSGWEAFYNWRRTGYPQTFTSTGGGINATGVIPRRWQYPVDEQTYNTTNYQSAVQSQYGGTDDLNKDIWSLK</sequence>
<dbReference type="SUPFAM" id="SSF48452">
    <property type="entry name" value="TPR-like"/>
    <property type="match status" value="1"/>
</dbReference>
<dbReference type="Proteomes" id="UP000238375">
    <property type="component" value="Unassembled WGS sequence"/>
</dbReference>
<dbReference type="PROSITE" id="PS51257">
    <property type="entry name" value="PROKAR_LIPOPROTEIN"/>
    <property type="match status" value="1"/>
</dbReference>
<dbReference type="InterPro" id="IPR011990">
    <property type="entry name" value="TPR-like_helical_dom_sf"/>
</dbReference>
<proteinExistence type="predicted"/>
<evidence type="ECO:0000313" key="1">
    <source>
        <dbReference type="EMBL" id="PRY20758.1"/>
    </source>
</evidence>
<gene>
    <name evidence="1" type="ORF">CLV58_1564</name>
</gene>
<organism evidence="1 2">
    <name type="scientific">Spirosoma oryzae</name>
    <dbReference type="NCBI Taxonomy" id="1469603"/>
    <lineage>
        <taxon>Bacteria</taxon>
        <taxon>Pseudomonadati</taxon>
        <taxon>Bacteroidota</taxon>
        <taxon>Cytophagia</taxon>
        <taxon>Cytophagales</taxon>
        <taxon>Cytophagaceae</taxon>
        <taxon>Spirosoma</taxon>
    </lineage>
</organism>
<evidence type="ECO:0000313" key="2">
    <source>
        <dbReference type="Proteomes" id="UP000238375"/>
    </source>
</evidence>
<dbReference type="Pfam" id="PF12771">
    <property type="entry name" value="SusD-like_2"/>
    <property type="match status" value="1"/>
</dbReference>
<dbReference type="OrthoDB" id="843771at2"/>
<accession>A0A2T0RHX5</accession>
<keyword evidence="2" id="KW-1185">Reference proteome</keyword>
<dbReference type="Gene3D" id="1.25.40.390">
    <property type="match status" value="1"/>
</dbReference>
<comment type="caution">
    <text evidence="1">The sequence shown here is derived from an EMBL/GenBank/DDBJ whole genome shotgun (WGS) entry which is preliminary data.</text>
</comment>
<dbReference type="AlphaFoldDB" id="A0A2T0RHX5"/>
<reference evidence="1 2" key="1">
    <citation type="submission" date="2018-03" db="EMBL/GenBank/DDBJ databases">
        <title>Genomic Encyclopedia of Archaeal and Bacterial Type Strains, Phase II (KMG-II): from individual species to whole genera.</title>
        <authorList>
            <person name="Goeker M."/>
        </authorList>
    </citation>
    <scope>NUCLEOTIDE SEQUENCE [LARGE SCALE GENOMIC DNA]</scope>
    <source>
        <strain evidence="1 2">DSM 28354</strain>
    </source>
</reference>
<dbReference type="InterPro" id="IPR041662">
    <property type="entry name" value="SusD-like_2"/>
</dbReference>
<name>A0A2T0RHX5_9BACT</name>
<dbReference type="EMBL" id="PVTE01000056">
    <property type="protein sequence ID" value="PRY20758.1"/>
    <property type="molecule type" value="Genomic_DNA"/>
</dbReference>
<protein>
    <submittedName>
        <fullName evidence="1">SusD-like starch-binding protein associating with outer membrane</fullName>
    </submittedName>
</protein>
<dbReference type="RefSeq" id="WP_106141065.1">
    <property type="nucleotide sequence ID" value="NZ_PVTE01000056.1"/>
</dbReference>